<evidence type="ECO:0000256" key="1">
    <source>
        <dbReference type="SAM" id="MobiDB-lite"/>
    </source>
</evidence>
<reference evidence="2" key="1">
    <citation type="submission" date="2023-03" db="EMBL/GenBank/DDBJ databases">
        <title>Massive genome expansion in bonnet fungi (Mycena s.s.) driven by repeated elements and novel gene families across ecological guilds.</title>
        <authorList>
            <consortium name="Lawrence Berkeley National Laboratory"/>
            <person name="Harder C.B."/>
            <person name="Miyauchi S."/>
            <person name="Viragh M."/>
            <person name="Kuo A."/>
            <person name="Thoen E."/>
            <person name="Andreopoulos B."/>
            <person name="Lu D."/>
            <person name="Skrede I."/>
            <person name="Drula E."/>
            <person name="Henrissat B."/>
            <person name="Morin E."/>
            <person name="Kohler A."/>
            <person name="Barry K."/>
            <person name="LaButti K."/>
            <person name="Morin E."/>
            <person name="Salamov A."/>
            <person name="Lipzen A."/>
            <person name="Mereny Z."/>
            <person name="Hegedus B."/>
            <person name="Baldrian P."/>
            <person name="Stursova M."/>
            <person name="Weitz H."/>
            <person name="Taylor A."/>
            <person name="Grigoriev I.V."/>
            <person name="Nagy L.G."/>
            <person name="Martin F."/>
            <person name="Kauserud H."/>
        </authorList>
    </citation>
    <scope>NUCLEOTIDE SEQUENCE</scope>
    <source>
        <strain evidence="2">9144</strain>
    </source>
</reference>
<name>A0AAD6Y583_9AGAR</name>
<dbReference type="AlphaFoldDB" id="A0AAD6Y583"/>
<comment type="caution">
    <text evidence="2">The sequence shown here is derived from an EMBL/GenBank/DDBJ whole genome shotgun (WGS) entry which is preliminary data.</text>
</comment>
<feature type="compositionally biased region" description="Acidic residues" evidence="1">
    <location>
        <begin position="382"/>
        <end position="392"/>
    </location>
</feature>
<dbReference type="EMBL" id="JARJCW010000065">
    <property type="protein sequence ID" value="KAJ7199940.1"/>
    <property type="molecule type" value="Genomic_DNA"/>
</dbReference>
<feature type="compositionally biased region" description="Low complexity" evidence="1">
    <location>
        <begin position="401"/>
        <end position="434"/>
    </location>
</feature>
<protein>
    <submittedName>
        <fullName evidence="2">Uncharacterized protein</fullName>
    </submittedName>
</protein>
<feature type="region of interest" description="Disordered" evidence="1">
    <location>
        <begin position="366"/>
        <end position="459"/>
    </location>
</feature>
<proteinExistence type="predicted"/>
<gene>
    <name evidence="2" type="ORF">GGX14DRAFT_572373</name>
</gene>
<evidence type="ECO:0000313" key="2">
    <source>
        <dbReference type="EMBL" id="KAJ7199940.1"/>
    </source>
</evidence>
<feature type="region of interest" description="Disordered" evidence="1">
    <location>
        <begin position="126"/>
        <end position="145"/>
    </location>
</feature>
<evidence type="ECO:0000313" key="3">
    <source>
        <dbReference type="Proteomes" id="UP001219525"/>
    </source>
</evidence>
<keyword evidence="3" id="KW-1185">Reference proteome</keyword>
<dbReference type="Proteomes" id="UP001219525">
    <property type="component" value="Unassembled WGS sequence"/>
</dbReference>
<sequence>MSTNDTNNPMLGMFSGMLNQFFREAIASGNLSAIMSGASASADTAGQTTASIPVPTLAVPPAIPYTSTRRSVALPPAATGHPQPSSIPSSLVATQPMLGISGLGLSLAGHSNSPRRSIRDLDTAQVSQTNSTRRAAAHAHLGPAGATLQLRQRRRGSAVRPPVLHPGPQTTLDKVSSLNPEGVREVRINHLVQAYQEVVGYKNFKAAQQQYLQDAGLLFQYSLPVDTRVHQILEMSADNMRTGPRRYTFVGIPTGPSTRLRHESLDLQVLVYVNLGKNRGDGASHLRRESVAADLTLKDLFSPDYKNTFAIAAHCIDNGRFILHSIVRYGGITFRETPADGWPRIHSCLTLRQNIQFNENIEMSFTDSDYSDTSHGIPESQSESDDDDEDMPEAPTLAAVTRPTNRPLPRRTQAPASSAGTSSASSLPAPSNRPLPRRTRAPVSSASISSAGALPAPSIPTVPISVAPQIVTQTPTTLAWPTSTFIPEPGPYGDLFDRPDVSAAVYQTAGDEGSLDFEAGSIDDLALLFVQAVRSASLNGDFSRMLRQHRRFRVLKPDGTISSFGSGVERETIVTALNLFLNNPARWGLPADEDRLSLAISMPLRLASTVSPGRLQELRVFGALIALSLISSKPAGVMSPALFQYALNRCNLDALTPSFVASWHPGLERAVRELQAIGPDGNLELFRELIISKLNVQVHNLFNFLTLVITSSHLAQPATLSYRDQNQHNMLVTQMVHTSILGPDLHGHPETEAFCSGLELSCANGFSFAKLARSYPGGTEFYLAHVWTSFISTFQSLKPHLLVTVPTSTKVVQHFGAASSSLNPEAIFHGFLQRTGIPCPVALLESAKAHFHPDVVGQLCDIYSPAFRPRMLCWASTGSPFLDPDAGQTESIQIDFVLPGDLNYCDDAAASTVHMQQGTISFRSCSQVTRIPMSKLVELHQIIYPTPDIATFDAAVDTWFLFQVLNVLLILVVLSRLSAAMGDPLS</sequence>
<organism evidence="2 3">
    <name type="scientific">Mycena pura</name>
    <dbReference type="NCBI Taxonomy" id="153505"/>
    <lineage>
        <taxon>Eukaryota</taxon>
        <taxon>Fungi</taxon>
        <taxon>Dikarya</taxon>
        <taxon>Basidiomycota</taxon>
        <taxon>Agaricomycotina</taxon>
        <taxon>Agaricomycetes</taxon>
        <taxon>Agaricomycetidae</taxon>
        <taxon>Agaricales</taxon>
        <taxon>Marasmiineae</taxon>
        <taxon>Mycenaceae</taxon>
        <taxon>Mycena</taxon>
    </lineage>
</organism>
<accession>A0AAD6Y583</accession>